<comment type="similarity">
    <text evidence="1">Belongs to the bacterial ribosomal protein bS1 family.</text>
</comment>
<dbReference type="GO" id="GO:0006412">
    <property type="term" value="P:translation"/>
    <property type="evidence" value="ECO:0007669"/>
    <property type="project" value="TreeGrafter"/>
</dbReference>
<dbReference type="SMART" id="SM00316">
    <property type="entry name" value="S1"/>
    <property type="match status" value="2"/>
</dbReference>
<feature type="domain" description="S1 motif" evidence="6">
    <location>
        <begin position="24"/>
        <end position="90"/>
    </location>
</feature>
<dbReference type="PRINTS" id="PR00681">
    <property type="entry name" value="RIBOSOMALS1"/>
</dbReference>
<evidence type="ECO:0000313" key="8">
    <source>
        <dbReference type="Proteomes" id="UP000824164"/>
    </source>
</evidence>
<accession>A0A9D1HFN0</accession>
<evidence type="ECO:0000256" key="1">
    <source>
        <dbReference type="ARBA" id="ARBA00006767"/>
    </source>
</evidence>
<organism evidence="7 8">
    <name type="scientific">Candidatus Onthocola gallistercoris</name>
    <dbReference type="NCBI Taxonomy" id="2840876"/>
    <lineage>
        <taxon>Bacteria</taxon>
        <taxon>Bacillati</taxon>
        <taxon>Bacillota</taxon>
        <taxon>Bacilli</taxon>
        <taxon>Candidatus Onthocola</taxon>
    </lineage>
</organism>
<dbReference type="PANTHER" id="PTHR10724:SF7">
    <property type="entry name" value="SMALL RIBOSOMAL SUBUNIT PROTEIN BS1C"/>
    <property type="match status" value="1"/>
</dbReference>
<dbReference type="InterPro" id="IPR003029">
    <property type="entry name" value="S1_domain"/>
</dbReference>
<dbReference type="GO" id="GO:0003735">
    <property type="term" value="F:structural constituent of ribosome"/>
    <property type="evidence" value="ECO:0007669"/>
    <property type="project" value="TreeGrafter"/>
</dbReference>
<keyword evidence="2" id="KW-0689">Ribosomal protein</keyword>
<dbReference type="Proteomes" id="UP000824164">
    <property type="component" value="Unassembled WGS sequence"/>
</dbReference>
<feature type="domain" description="S1 motif" evidence="6">
    <location>
        <begin position="111"/>
        <end position="178"/>
    </location>
</feature>
<dbReference type="Gene3D" id="2.40.50.140">
    <property type="entry name" value="Nucleic acid-binding proteins"/>
    <property type="match status" value="2"/>
</dbReference>
<comment type="function">
    <text evidence="4">Binds mRNA; thus facilitating recognition of the initiation point. It is needed to translate mRNA with a short Shine-Dalgarno (SD) purine-rich sequence.</text>
</comment>
<dbReference type="PANTHER" id="PTHR10724">
    <property type="entry name" value="30S RIBOSOMAL PROTEIN S1"/>
    <property type="match status" value="1"/>
</dbReference>
<reference evidence="7" key="1">
    <citation type="submission" date="2020-10" db="EMBL/GenBank/DDBJ databases">
        <authorList>
            <person name="Gilroy R."/>
        </authorList>
    </citation>
    <scope>NUCLEOTIDE SEQUENCE</scope>
    <source>
        <strain evidence="7">CHK187-14744</strain>
    </source>
</reference>
<sequence length="218" mass="23716">MSEATHTTEEKISWGALQEMMDAGTVLTVKVSGVVNAGVIAYVEGRRGFIPASQITNGYVEDLNDWLEKEIDVKIITVDEEKRRLVLSGRVVAQEKAAAEQQAMIDAIQVGEVFDGTVEKITTYGAFVRLENGLSGLVHISQISQKRIKSPNEVLKAGEAVKVKVINKKDGKLSLSMKALQSDDAHDKAPRENFKFKSEGEASTTLGSLLAGIQLDDK</sequence>
<evidence type="ECO:0000256" key="3">
    <source>
        <dbReference type="ARBA" id="ARBA00023274"/>
    </source>
</evidence>
<dbReference type="CDD" id="cd04465">
    <property type="entry name" value="S1_RPS1_repeat_ec2_hs2"/>
    <property type="match status" value="1"/>
</dbReference>
<dbReference type="GO" id="GO:0005840">
    <property type="term" value="C:ribosome"/>
    <property type="evidence" value="ECO:0007669"/>
    <property type="project" value="UniProtKB-KW"/>
</dbReference>
<proteinExistence type="inferred from homology"/>
<dbReference type="GO" id="GO:0003729">
    <property type="term" value="F:mRNA binding"/>
    <property type="evidence" value="ECO:0007669"/>
    <property type="project" value="TreeGrafter"/>
</dbReference>
<reference evidence="7" key="2">
    <citation type="journal article" date="2021" name="PeerJ">
        <title>Extensive microbial diversity within the chicken gut microbiome revealed by metagenomics and culture.</title>
        <authorList>
            <person name="Gilroy R."/>
            <person name="Ravi A."/>
            <person name="Getino M."/>
            <person name="Pursley I."/>
            <person name="Horton D.L."/>
            <person name="Alikhan N.F."/>
            <person name="Baker D."/>
            <person name="Gharbi K."/>
            <person name="Hall N."/>
            <person name="Watson M."/>
            <person name="Adriaenssens E.M."/>
            <person name="Foster-Nyarko E."/>
            <person name="Jarju S."/>
            <person name="Secka A."/>
            <person name="Antonio M."/>
            <person name="Oren A."/>
            <person name="Chaudhuri R.R."/>
            <person name="La Ragione R."/>
            <person name="Hildebrand F."/>
            <person name="Pallen M.J."/>
        </authorList>
    </citation>
    <scope>NUCLEOTIDE SEQUENCE</scope>
    <source>
        <strain evidence="7">CHK187-14744</strain>
    </source>
</reference>
<evidence type="ECO:0000313" key="7">
    <source>
        <dbReference type="EMBL" id="HIU02638.1"/>
    </source>
</evidence>
<dbReference type="InterPro" id="IPR035104">
    <property type="entry name" value="Ribosomal_protein_S1-like"/>
</dbReference>
<evidence type="ECO:0000256" key="4">
    <source>
        <dbReference type="ARBA" id="ARBA00025604"/>
    </source>
</evidence>
<dbReference type="InterPro" id="IPR012340">
    <property type="entry name" value="NA-bd_OB-fold"/>
</dbReference>
<evidence type="ECO:0000256" key="2">
    <source>
        <dbReference type="ARBA" id="ARBA00022980"/>
    </source>
</evidence>
<dbReference type="GO" id="GO:1990904">
    <property type="term" value="C:ribonucleoprotein complex"/>
    <property type="evidence" value="ECO:0007669"/>
    <property type="project" value="UniProtKB-KW"/>
</dbReference>
<dbReference type="EMBL" id="DVLT01000037">
    <property type="protein sequence ID" value="HIU02638.1"/>
    <property type="molecule type" value="Genomic_DNA"/>
</dbReference>
<feature type="region of interest" description="Disordered" evidence="5">
    <location>
        <begin position="181"/>
        <end position="200"/>
    </location>
</feature>
<dbReference type="AlphaFoldDB" id="A0A9D1HFN0"/>
<dbReference type="SUPFAM" id="SSF50249">
    <property type="entry name" value="Nucleic acid-binding proteins"/>
    <property type="match status" value="2"/>
</dbReference>
<keyword evidence="3" id="KW-0687">Ribonucleoprotein</keyword>
<dbReference type="FunFam" id="2.40.50.140:FF:000103">
    <property type="entry name" value="protein RRP5 homolog"/>
    <property type="match status" value="1"/>
</dbReference>
<dbReference type="InterPro" id="IPR050437">
    <property type="entry name" value="Ribos_protein_bS1-like"/>
</dbReference>
<evidence type="ECO:0000256" key="5">
    <source>
        <dbReference type="SAM" id="MobiDB-lite"/>
    </source>
</evidence>
<comment type="caution">
    <text evidence="7">The sequence shown here is derived from an EMBL/GenBank/DDBJ whole genome shotgun (WGS) entry which is preliminary data.</text>
</comment>
<dbReference type="Pfam" id="PF00575">
    <property type="entry name" value="S1"/>
    <property type="match status" value="2"/>
</dbReference>
<evidence type="ECO:0000259" key="6">
    <source>
        <dbReference type="PROSITE" id="PS50126"/>
    </source>
</evidence>
<dbReference type="PROSITE" id="PS50126">
    <property type="entry name" value="S1"/>
    <property type="match status" value="2"/>
</dbReference>
<name>A0A9D1HFN0_9FIRM</name>
<gene>
    <name evidence="7" type="ORF">IAB63_05245</name>
</gene>
<protein>
    <submittedName>
        <fullName evidence="7">S1 RNA-binding domain-containing protein</fullName>
    </submittedName>
</protein>